<evidence type="ECO:0000259" key="1">
    <source>
        <dbReference type="Pfam" id="PF04313"/>
    </source>
</evidence>
<dbReference type="GO" id="GO:0003677">
    <property type="term" value="F:DNA binding"/>
    <property type="evidence" value="ECO:0007669"/>
    <property type="project" value="UniProtKB-KW"/>
</dbReference>
<reference evidence="2 3" key="1">
    <citation type="submission" date="2016-03" db="EMBL/GenBank/DDBJ databases">
        <title>Complete genome sequence of Pedobacter cryoconitis PAMC 27485.</title>
        <authorList>
            <person name="Lee J."/>
            <person name="Kim O.-S."/>
        </authorList>
    </citation>
    <scope>NUCLEOTIDE SEQUENCE [LARGE SCALE GENOMIC DNA]</scope>
    <source>
        <strain evidence="2 3">PAMC 27485</strain>
    </source>
</reference>
<dbReference type="AlphaFoldDB" id="A0A127VCY2"/>
<accession>A0A127VCY2</accession>
<dbReference type="GO" id="GO:0009307">
    <property type="term" value="P:DNA restriction-modification system"/>
    <property type="evidence" value="ECO:0007669"/>
    <property type="project" value="UniProtKB-KW"/>
</dbReference>
<dbReference type="GO" id="GO:0005524">
    <property type="term" value="F:ATP binding"/>
    <property type="evidence" value="ECO:0007669"/>
    <property type="project" value="UniProtKB-KW"/>
</dbReference>
<dbReference type="GO" id="GO:0009035">
    <property type="term" value="F:type I site-specific deoxyribonuclease activity"/>
    <property type="evidence" value="ECO:0007669"/>
    <property type="project" value="UniProtKB-EC"/>
</dbReference>
<dbReference type="Proteomes" id="UP000071561">
    <property type="component" value="Chromosome"/>
</dbReference>
<evidence type="ECO:0000313" key="3">
    <source>
        <dbReference type="Proteomes" id="UP000071561"/>
    </source>
</evidence>
<dbReference type="EMBL" id="CP014504">
    <property type="protein sequence ID" value="AMP99154.1"/>
    <property type="molecule type" value="Genomic_DNA"/>
</dbReference>
<dbReference type="InterPro" id="IPR017035">
    <property type="entry name" value="UCP035009_HsdR_All3000-type"/>
</dbReference>
<keyword evidence="2" id="KW-0378">Hydrolase</keyword>
<organism evidence="2 3">
    <name type="scientific">Pedobacter cryoconitis</name>
    <dbReference type="NCBI Taxonomy" id="188932"/>
    <lineage>
        <taxon>Bacteria</taxon>
        <taxon>Pseudomonadati</taxon>
        <taxon>Bacteroidota</taxon>
        <taxon>Sphingobacteriia</taxon>
        <taxon>Sphingobacteriales</taxon>
        <taxon>Sphingobacteriaceae</taxon>
        <taxon>Pedobacter</taxon>
    </lineage>
</organism>
<dbReference type="InterPro" id="IPR007409">
    <property type="entry name" value="Restrct_endonuc_type1_HsdR_N"/>
</dbReference>
<dbReference type="PIRSF" id="PIRSF035009">
    <property type="entry name" value="UCP035009_HSDR_N"/>
    <property type="match status" value="1"/>
</dbReference>
<protein>
    <submittedName>
        <fullName evidence="2">Restriction endonuclease</fullName>
    </submittedName>
</protein>
<dbReference type="Pfam" id="PF04313">
    <property type="entry name" value="HSDR_N"/>
    <property type="match status" value="1"/>
</dbReference>
<dbReference type="OrthoDB" id="9148007at2"/>
<keyword evidence="3" id="KW-1185">Reference proteome</keyword>
<keyword evidence="2" id="KW-0540">Nuclease</keyword>
<keyword evidence="2" id="KW-0255">Endonuclease</keyword>
<dbReference type="KEGG" id="pcm:AY601_2259"/>
<dbReference type="RefSeq" id="WP_068400702.1">
    <property type="nucleotide sequence ID" value="NZ_CP014504.1"/>
</dbReference>
<sequence length="357" mass="41579">MDFKDQITQLASRVEKMLPQIQTEEATKNALVMPFIQIMGYDVFNPFEVNPEYIADLGIKKGEKVDYAIIKDGDPTILIECKHHLENLDPHNSQLFRYFHTTKAKFGLLTNGLVYRFYTDLVEKNKMDSTPFFEFRITEIKEAELAELKKFHKSYFDVDNITNTASELKYLNELKTLLHREIADPSESFVTFFTKQIYPNMITAKVKEQFTPIIKRSFNQLISDAINERLKSALNQEKQIDAAESIKIEEGIIVEAASGIVTTEEEIEGFFIVKSILREVLEPKRITYRDALSYFAILLDDNNRKTICRLYLNTKKYLVVLDENKKEIKHEIQSIDDLYTFADTLKEVILKLELQKK</sequence>
<proteinExistence type="predicted"/>
<dbReference type="PATRIC" id="fig|188932.3.peg.2364"/>
<name>A0A127VCY2_9SPHI</name>
<gene>
    <name evidence="2" type="ORF">AY601_2259</name>
</gene>
<feature type="domain" description="Restriction endonuclease type I HsdR N-terminal" evidence="1">
    <location>
        <begin position="62"/>
        <end position="125"/>
    </location>
</feature>
<evidence type="ECO:0000313" key="2">
    <source>
        <dbReference type="EMBL" id="AMP99154.1"/>
    </source>
</evidence>